<organism evidence="4 5">
    <name type="scientific">Methanosarcina spelaei</name>
    <dbReference type="NCBI Taxonomy" id="1036679"/>
    <lineage>
        <taxon>Archaea</taxon>
        <taxon>Methanobacteriati</taxon>
        <taxon>Methanobacteriota</taxon>
        <taxon>Stenosarchaea group</taxon>
        <taxon>Methanomicrobia</taxon>
        <taxon>Methanosarcinales</taxon>
        <taxon>Methanosarcinaceae</taxon>
        <taxon>Methanosarcina</taxon>
    </lineage>
</organism>
<keyword evidence="5" id="KW-1185">Reference proteome</keyword>
<keyword evidence="1" id="KW-0815">Transposition</keyword>
<dbReference type="Proteomes" id="UP000218164">
    <property type="component" value="Unassembled WGS sequence"/>
</dbReference>
<evidence type="ECO:0000313" key="5">
    <source>
        <dbReference type="Proteomes" id="UP000218164"/>
    </source>
</evidence>
<evidence type="ECO:0000256" key="2">
    <source>
        <dbReference type="ARBA" id="ARBA00023125"/>
    </source>
</evidence>
<dbReference type="Pfam" id="PF00872">
    <property type="entry name" value="Transposase_mut"/>
    <property type="match status" value="1"/>
</dbReference>
<dbReference type="AlphaFoldDB" id="A0A2A2HXW9"/>
<evidence type="ECO:0000256" key="3">
    <source>
        <dbReference type="ARBA" id="ARBA00023172"/>
    </source>
</evidence>
<evidence type="ECO:0008006" key="6">
    <source>
        <dbReference type="Google" id="ProtNLM"/>
    </source>
</evidence>
<dbReference type="GO" id="GO:0003677">
    <property type="term" value="F:DNA binding"/>
    <property type="evidence" value="ECO:0007669"/>
    <property type="project" value="UniProtKB-KW"/>
</dbReference>
<keyword evidence="2" id="KW-0238">DNA-binding</keyword>
<protein>
    <recommendedName>
        <fullName evidence="6">Transposase</fullName>
    </recommendedName>
</protein>
<evidence type="ECO:0000256" key="1">
    <source>
        <dbReference type="ARBA" id="ARBA00022578"/>
    </source>
</evidence>
<comment type="caution">
    <text evidence="4">The sequence shown here is derived from an EMBL/GenBank/DDBJ whole genome shotgun (WGS) entry which is preliminary data.</text>
</comment>
<dbReference type="EMBL" id="LMVP01000017">
    <property type="protein sequence ID" value="PAV14267.1"/>
    <property type="molecule type" value="Genomic_DNA"/>
</dbReference>
<keyword evidence="3" id="KW-0233">DNA recombination</keyword>
<evidence type="ECO:0000313" key="4">
    <source>
        <dbReference type="EMBL" id="PAV14267.1"/>
    </source>
</evidence>
<reference evidence="4 5" key="1">
    <citation type="journal article" date="2017" name="BMC Genomics">
        <title>Genomic analysis of methanogenic archaea reveals a shift towards energy conservation.</title>
        <authorList>
            <person name="Gilmore S.P."/>
            <person name="Henske J.K."/>
            <person name="Sexton J.A."/>
            <person name="Solomon K.V."/>
            <person name="Seppala S."/>
            <person name="Yoo J.I."/>
            <person name="Huyett L.M."/>
            <person name="Pressman A."/>
            <person name="Cogan J.Z."/>
            <person name="Kivenson V."/>
            <person name="Peng X."/>
            <person name="Tan Y."/>
            <person name="Valentine D.L."/>
            <person name="O'Malley M.A."/>
        </authorList>
    </citation>
    <scope>NUCLEOTIDE SEQUENCE [LARGE SCALE GENOMIC DNA]</scope>
    <source>
        <strain evidence="4 5">MC-15</strain>
    </source>
</reference>
<sequence>MEGLQISLKANKTQNSYLFIDVTDLKIEYGPHYKNKALFVVTGIRNTGYRETLGARLANSEDSFF</sequence>
<name>A0A2A2HXW9_9EURY</name>
<dbReference type="GO" id="GO:0006313">
    <property type="term" value="P:DNA transposition"/>
    <property type="evidence" value="ECO:0007669"/>
    <property type="project" value="InterPro"/>
</dbReference>
<gene>
    <name evidence="4" type="ORF">ASJ81_14510</name>
</gene>
<dbReference type="InterPro" id="IPR001207">
    <property type="entry name" value="Transposase_mutator"/>
</dbReference>
<proteinExistence type="predicted"/>
<accession>A0A2A2HXW9</accession>
<dbReference type="GO" id="GO:0004803">
    <property type="term" value="F:transposase activity"/>
    <property type="evidence" value="ECO:0007669"/>
    <property type="project" value="InterPro"/>
</dbReference>